<feature type="transmembrane region" description="Helical" evidence="1">
    <location>
        <begin position="7"/>
        <end position="26"/>
    </location>
</feature>
<dbReference type="RefSeq" id="WP_142441959.1">
    <property type="nucleotide sequence ID" value="NZ_SESI01000001.1"/>
</dbReference>
<keyword evidence="1" id="KW-1133">Transmembrane helix</keyword>
<proteinExistence type="predicted"/>
<dbReference type="AlphaFoldDB" id="A0A544QPN2"/>
<name>A0A544QPN2_9EURY</name>
<accession>A0A544QPN2</accession>
<comment type="caution">
    <text evidence="2">The sequence shown here is derived from an EMBL/GenBank/DDBJ whole genome shotgun (WGS) entry which is preliminary data.</text>
</comment>
<protein>
    <submittedName>
        <fullName evidence="2">Uncharacterized protein</fullName>
    </submittedName>
</protein>
<reference evidence="2 3" key="1">
    <citation type="submission" date="2019-02" db="EMBL/GenBank/DDBJ databases">
        <title>Halonotius sp. a new haloqrchaeon isolated from saline water.</title>
        <authorList>
            <person name="Duran-Viseras A."/>
            <person name="Sanchez-Porro C."/>
            <person name="Ventosa A."/>
        </authorList>
    </citation>
    <scope>NUCLEOTIDE SEQUENCE [LARGE SCALE GENOMIC DNA]</scope>
    <source>
        <strain evidence="2 3">F9-27</strain>
    </source>
</reference>
<sequence>MNRYAPELALIAGAILGLAAGGFVLFSLGEPASAIVATAVCWYPFAAYAVATSESPTAVVPPRLVTVVAGGAAIIVWGGIVAQRSATVEAGVGGLLLALCVFLPVASYACRYGAPPARGRSEAVFVATTLGAAGLLAVGGLAATGAAAVSALLVYLAGWLFYAAYDNPTQQRHRHTLLGGMGLAAGLVVVAGLTAGPSEPLVAAALVAAFGPLFGYVLTTDRR</sequence>
<keyword evidence="1" id="KW-0472">Membrane</keyword>
<feature type="transmembrane region" description="Helical" evidence="1">
    <location>
        <begin position="123"/>
        <end position="141"/>
    </location>
</feature>
<evidence type="ECO:0000313" key="3">
    <source>
        <dbReference type="Proteomes" id="UP000315385"/>
    </source>
</evidence>
<keyword evidence="1" id="KW-0812">Transmembrane</keyword>
<dbReference type="OrthoDB" id="343232at2157"/>
<feature type="transmembrane region" description="Helical" evidence="1">
    <location>
        <begin position="92"/>
        <end position="111"/>
    </location>
</feature>
<evidence type="ECO:0000313" key="2">
    <source>
        <dbReference type="EMBL" id="TQQ81386.1"/>
    </source>
</evidence>
<dbReference type="EMBL" id="SESI01000001">
    <property type="protein sequence ID" value="TQQ81386.1"/>
    <property type="molecule type" value="Genomic_DNA"/>
</dbReference>
<feature type="transmembrane region" description="Helical" evidence="1">
    <location>
        <begin position="201"/>
        <end position="219"/>
    </location>
</feature>
<dbReference type="Proteomes" id="UP000315385">
    <property type="component" value="Unassembled WGS sequence"/>
</dbReference>
<feature type="transmembrane region" description="Helical" evidence="1">
    <location>
        <begin position="63"/>
        <end position="80"/>
    </location>
</feature>
<keyword evidence="3" id="KW-1185">Reference proteome</keyword>
<evidence type="ECO:0000256" key="1">
    <source>
        <dbReference type="SAM" id="Phobius"/>
    </source>
</evidence>
<feature type="transmembrane region" description="Helical" evidence="1">
    <location>
        <begin position="177"/>
        <end position="195"/>
    </location>
</feature>
<feature type="transmembrane region" description="Helical" evidence="1">
    <location>
        <begin position="32"/>
        <end position="51"/>
    </location>
</feature>
<gene>
    <name evidence="2" type="ORF">EWF95_00105</name>
</gene>
<feature type="transmembrane region" description="Helical" evidence="1">
    <location>
        <begin position="147"/>
        <end position="165"/>
    </location>
</feature>
<organism evidence="2 3">
    <name type="scientific">Halonotius roseus</name>
    <dbReference type="NCBI Taxonomy" id="2511997"/>
    <lineage>
        <taxon>Archaea</taxon>
        <taxon>Methanobacteriati</taxon>
        <taxon>Methanobacteriota</taxon>
        <taxon>Stenosarchaea group</taxon>
        <taxon>Halobacteria</taxon>
        <taxon>Halobacteriales</taxon>
        <taxon>Haloferacaceae</taxon>
        <taxon>Halonotius</taxon>
    </lineage>
</organism>